<protein>
    <submittedName>
        <fullName evidence="2">DUF2254 domain-containing protein</fullName>
    </submittedName>
</protein>
<dbReference type="RefSeq" id="WP_377485665.1">
    <property type="nucleotide sequence ID" value="NZ_JBHUOX010000010.1"/>
</dbReference>
<dbReference type="InterPro" id="IPR018723">
    <property type="entry name" value="DUF2254_membrane"/>
</dbReference>
<dbReference type="EMBL" id="JBHUOX010000010">
    <property type="protein sequence ID" value="MFD3001503.1"/>
    <property type="molecule type" value="Genomic_DNA"/>
</dbReference>
<name>A0ABW6BZM4_9BACT</name>
<organism evidence="2 3">
    <name type="scientific">Pontibacter toksunensis</name>
    <dbReference type="NCBI Taxonomy" id="1332631"/>
    <lineage>
        <taxon>Bacteria</taxon>
        <taxon>Pseudomonadati</taxon>
        <taxon>Bacteroidota</taxon>
        <taxon>Cytophagia</taxon>
        <taxon>Cytophagales</taxon>
        <taxon>Hymenobacteraceae</taxon>
        <taxon>Pontibacter</taxon>
    </lineage>
</organism>
<reference evidence="3" key="1">
    <citation type="journal article" date="2019" name="Int. J. Syst. Evol. Microbiol.">
        <title>The Global Catalogue of Microorganisms (GCM) 10K type strain sequencing project: providing services to taxonomists for standard genome sequencing and annotation.</title>
        <authorList>
            <consortium name="The Broad Institute Genomics Platform"/>
            <consortium name="The Broad Institute Genome Sequencing Center for Infectious Disease"/>
            <person name="Wu L."/>
            <person name="Ma J."/>
        </authorList>
    </citation>
    <scope>NUCLEOTIDE SEQUENCE [LARGE SCALE GENOMIC DNA]</scope>
    <source>
        <strain evidence="3">KCTC 23984</strain>
    </source>
</reference>
<feature type="transmembrane region" description="Helical" evidence="1">
    <location>
        <begin position="20"/>
        <end position="46"/>
    </location>
</feature>
<evidence type="ECO:0000313" key="3">
    <source>
        <dbReference type="Proteomes" id="UP001597641"/>
    </source>
</evidence>
<accession>A0ABW6BZM4</accession>
<dbReference type="Proteomes" id="UP001597641">
    <property type="component" value="Unassembled WGS sequence"/>
</dbReference>
<feature type="transmembrane region" description="Helical" evidence="1">
    <location>
        <begin position="67"/>
        <end position="91"/>
    </location>
</feature>
<sequence length="452" mass="51006">MFSKLTSSSYKKEATITSSIAFLPSVIATAFLLLAVGTMYFESLPLALEIERRLPSLLVPQEENARVILSTIASGIISLTVFSFSMVMIVLSQASNNQSPRVIPGLTTVKYHQVVLGFYIGTIIYTLLLLLNFESMRGKDQDIPAIAILLAMAFAIICLVLFVYFIHSISRAIQVDNIMNSVFQKAKEALHSEREIANKTKSTKLDNVRALTHTVKNDANGYLKRIHLQELQQLARQHDLQIEILAEVGAFTVEGTPLLRLSADPKQYEGLTQQLQDCFSLHEKEVIMEDFEQGVKQLSEVAVKALSPGINDPGTALKAIDFLSLLFIFRVKCEDRNCLLDEEENLRVIEKNISLDELLHRYLSPIRTYGKGDLQINMRLLKCFYNLLHQSPYNAYEDVISKHALAVVYDADKNIENLIDRSRLNEPIRIFNDIAPPRYQLPLLEVQDVFAS</sequence>
<evidence type="ECO:0000256" key="1">
    <source>
        <dbReference type="SAM" id="Phobius"/>
    </source>
</evidence>
<keyword evidence="1" id="KW-0812">Transmembrane</keyword>
<evidence type="ECO:0000313" key="2">
    <source>
        <dbReference type="EMBL" id="MFD3001503.1"/>
    </source>
</evidence>
<keyword evidence="1" id="KW-0472">Membrane</keyword>
<feature type="transmembrane region" description="Helical" evidence="1">
    <location>
        <begin position="143"/>
        <end position="166"/>
    </location>
</feature>
<feature type="transmembrane region" description="Helical" evidence="1">
    <location>
        <begin position="111"/>
        <end position="131"/>
    </location>
</feature>
<proteinExistence type="predicted"/>
<gene>
    <name evidence="2" type="ORF">ACFS7Z_14125</name>
</gene>
<keyword evidence="1" id="KW-1133">Transmembrane helix</keyword>
<keyword evidence="3" id="KW-1185">Reference proteome</keyword>
<dbReference type="Pfam" id="PF10011">
    <property type="entry name" value="DUF2254"/>
    <property type="match status" value="1"/>
</dbReference>
<comment type="caution">
    <text evidence="2">The sequence shown here is derived from an EMBL/GenBank/DDBJ whole genome shotgun (WGS) entry which is preliminary data.</text>
</comment>